<dbReference type="InterPro" id="IPR045851">
    <property type="entry name" value="AMP-bd_C_sf"/>
</dbReference>
<dbReference type="InterPro" id="IPR041354">
    <property type="entry name" value="4PPT_N"/>
</dbReference>
<comment type="caution">
    <text evidence="5">The sequence shown here is derived from an EMBL/GenBank/DDBJ whole genome shotgun (WGS) entry which is preliminary data.</text>
</comment>
<dbReference type="Pfam" id="PF17837">
    <property type="entry name" value="4PPT_N"/>
    <property type="match status" value="1"/>
</dbReference>
<dbReference type="InterPro" id="IPR042099">
    <property type="entry name" value="ANL_N_sf"/>
</dbReference>
<keyword evidence="2 5" id="KW-0436">Ligase</keyword>
<dbReference type="GO" id="GO:0006631">
    <property type="term" value="P:fatty acid metabolic process"/>
    <property type="evidence" value="ECO:0007669"/>
    <property type="project" value="TreeGrafter"/>
</dbReference>
<dbReference type="Proteomes" id="UP000195062">
    <property type="component" value="Unassembled WGS sequence"/>
</dbReference>
<protein>
    <submittedName>
        <fullName evidence="5">2,3-dihydroxybenzoate-AMP ligase</fullName>
    </submittedName>
</protein>
<evidence type="ECO:0000256" key="3">
    <source>
        <dbReference type="SAM" id="MobiDB-lite"/>
    </source>
</evidence>
<sequence length="395" mass="40474">MAEGLVCMTGLGDPPELRWSTQGRPISPDDLIRLRAADGSLAADGEAGELETRGPCTLRGYHAAPDADATAFTPDGFYRTGDVVRRLPSGHLVVTGRAKDQVNRGGEKYAAAEVERYLLALPSVRAAAVVPVPDPDLGERAVAVIACAGPAPIAARSSRTSALWGSRPTSTRIALSCCPSCRSPPWARSTRARSRRCSPRARTTRSTGTPVLDAILPAGAVLAEERGPAGEHAMHPAEAGAVARAVPSRRREFAATRACARTALAALVAEAARGGGASRAAADAPGSSPVAIPKGRAAIPSGRAAWSAASRTARGTGPPSSRASTRCAPSGSTPSRTRPCPGRPGTSSASRASCIRIRRSAPASTRTACSSAPRSPWARRTSPATASGSASRTST</sequence>
<feature type="compositionally biased region" description="Low complexity" evidence="3">
    <location>
        <begin position="302"/>
        <end position="316"/>
    </location>
</feature>
<feature type="compositionally biased region" description="Low complexity" evidence="3">
    <location>
        <begin position="347"/>
        <end position="364"/>
    </location>
</feature>
<dbReference type="EMBL" id="MDHH01000001">
    <property type="protein sequence ID" value="OUE04895.1"/>
    <property type="molecule type" value="Genomic_DNA"/>
</dbReference>
<dbReference type="PANTHER" id="PTHR43201:SF5">
    <property type="entry name" value="MEDIUM-CHAIN ACYL-COA LIGASE ACSF2, MITOCHONDRIAL"/>
    <property type="match status" value="1"/>
</dbReference>
<accession>A0A251XN51</accession>
<name>A0A251XN51_CLAMM</name>
<evidence type="ECO:0000259" key="4">
    <source>
        <dbReference type="Pfam" id="PF17837"/>
    </source>
</evidence>
<feature type="region of interest" description="Disordered" evidence="3">
    <location>
        <begin position="302"/>
        <end position="395"/>
    </location>
</feature>
<feature type="domain" description="4'-phosphopantetheinyl transferase N-terminal" evidence="4">
    <location>
        <begin position="238"/>
        <end position="272"/>
    </location>
</feature>
<dbReference type="AlphaFoldDB" id="A0A251XN51"/>
<evidence type="ECO:0000256" key="2">
    <source>
        <dbReference type="ARBA" id="ARBA00022598"/>
    </source>
</evidence>
<organism evidence="5 6">
    <name type="scientific">Clavibacter michiganensis subsp. michiganensis</name>
    <dbReference type="NCBI Taxonomy" id="33013"/>
    <lineage>
        <taxon>Bacteria</taxon>
        <taxon>Bacillati</taxon>
        <taxon>Actinomycetota</taxon>
        <taxon>Actinomycetes</taxon>
        <taxon>Micrococcales</taxon>
        <taxon>Microbacteriaceae</taxon>
        <taxon>Clavibacter</taxon>
    </lineage>
</organism>
<dbReference type="GO" id="GO:0031956">
    <property type="term" value="F:medium-chain fatty acid-CoA ligase activity"/>
    <property type="evidence" value="ECO:0007669"/>
    <property type="project" value="TreeGrafter"/>
</dbReference>
<dbReference type="Gene3D" id="3.40.50.12780">
    <property type="entry name" value="N-terminal domain of ligase-like"/>
    <property type="match status" value="1"/>
</dbReference>
<keyword evidence="6" id="KW-1185">Reference proteome</keyword>
<reference evidence="5 6" key="1">
    <citation type="submission" date="2016-08" db="EMBL/GenBank/DDBJ databases">
        <title>Genome sequence of Clavibacter michiganensis subsp. michiganensis strain CASJ007.</title>
        <authorList>
            <person name="Thapa S.P."/>
            <person name="Coaker G."/>
        </authorList>
    </citation>
    <scope>NUCLEOTIDE SEQUENCE [LARGE SCALE GENOMIC DNA]</scope>
    <source>
        <strain evidence="5">CASJ007</strain>
    </source>
</reference>
<evidence type="ECO:0000256" key="1">
    <source>
        <dbReference type="ARBA" id="ARBA00006432"/>
    </source>
</evidence>
<dbReference type="SUPFAM" id="SSF56801">
    <property type="entry name" value="Acetyl-CoA synthetase-like"/>
    <property type="match status" value="1"/>
</dbReference>
<proteinExistence type="inferred from homology"/>
<dbReference type="PANTHER" id="PTHR43201">
    <property type="entry name" value="ACYL-COA SYNTHETASE"/>
    <property type="match status" value="1"/>
</dbReference>
<evidence type="ECO:0000313" key="6">
    <source>
        <dbReference type="Proteomes" id="UP000195062"/>
    </source>
</evidence>
<dbReference type="Gene3D" id="3.30.300.30">
    <property type="match status" value="1"/>
</dbReference>
<comment type="similarity">
    <text evidence="1">Belongs to the ATP-dependent AMP-binding enzyme family.</text>
</comment>
<gene>
    <name evidence="5" type="primary">dhbE</name>
    <name evidence="5" type="ORF">CMMCAS07_08095</name>
</gene>
<feature type="compositionally biased region" description="Low complexity" evidence="3">
    <location>
        <begin position="378"/>
        <end position="395"/>
    </location>
</feature>
<evidence type="ECO:0000313" key="5">
    <source>
        <dbReference type="EMBL" id="OUE04895.1"/>
    </source>
</evidence>